<proteinExistence type="predicted"/>
<dbReference type="GO" id="GO:0032196">
    <property type="term" value="P:transposition"/>
    <property type="evidence" value="ECO:0007669"/>
    <property type="project" value="TreeGrafter"/>
</dbReference>
<organism evidence="1 2">
    <name type="scientific">Kibdelosporangium aridum</name>
    <dbReference type="NCBI Taxonomy" id="2030"/>
    <lineage>
        <taxon>Bacteria</taxon>
        <taxon>Bacillati</taxon>
        <taxon>Actinomycetota</taxon>
        <taxon>Actinomycetes</taxon>
        <taxon>Pseudonocardiales</taxon>
        <taxon>Pseudonocardiaceae</taxon>
        <taxon>Kibdelosporangium</taxon>
    </lineage>
</organism>
<dbReference type="Proteomes" id="UP000192674">
    <property type="component" value="Unassembled WGS sequence"/>
</dbReference>
<protein>
    <recommendedName>
        <fullName evidence="3">IS30 family transposase</fullName>
    </recommendedName>
</protein>
<dbReference type="GO" id="GO:0004803">
    <property type="term" value="F:transposase activity"/>
    <property type="evidence" value="ECO:0007669"/>
    <property type="project" value="TreeGrafter"/>
</dbReference>
<dbReference type="EMBL" id="FWXV01000006">
    <property type="protein sequence ID" value="SMD20916.1"/>
    <property type="molecule type" value="Genomic_DNA"/>
</dbReference>
<name>A0A1W2FGV8_KIBAR</name>
<accession>A0A1W2FGV8</accession>
<dbReference type="InterPro" id="IPR051917">
    <property type="entry name" value="Transposase-Integrase"/>
</dbReference>
<evidence type="ECO:0000313" key="2">
    <source>
        <dbReference type="Proteomes" id="UP000192674"/>
    </source>
</evidence>
<dbReference type="AlphaFoldDB" id="A0A1W2FGV8"/>
<evidence type="ECO:0008006" key="3">
    <source>
        <dbReference type="Google" id="ProtNLM"/>
    </source>
</evidence>
<evidence type="ECO:0000313" key="1">
    <source>
        <dbReference type="EMBL" id="SMD20916.1"/>
    </source>
</evidence>
<keyword evidence="2" id="KW-1185">Reference proteome</keyword>
<gene>
    <name evidence="1" type="ORF">SAMN05661093_06630</name>
</gene>
<dbReference type="PANTHER" id="PTHR10948">
    <property type="entry name" value="TRANSPOSASE"/>
    <property type="match status" value="1"/>
</dbReference>
<sequence>MTQETIYQALYVQGRGELRRELTSAVRTGRAIRRPRRQAQQRTPRMITPMVMISERPAQADDRAVPGHWEGDLIIGKDNKSAIGTWSNAPPAT</sequence>
<reference evidence="1 2" key="1">
    <citation type="submission" date="2017-04" db="EMBL/GenBank/DDBJ databases">
        <authorList>
            <person name="Afonso C.L."/>
            <person name="Miller P.J."/>
            <person name="Scott M.A."/>
            <person name="Spackman E."/>
            <person name="Goraichik I."/>
            <person name="Dimitrov K.M."/>
            <person name="Suarez D.L."/>
            <person name="Swayne D.E."/>
        </authorList>
    </citation>
    <scope>NUCLEOTIDE SEQUENCE [LARGE SCALE GENOMIC DNA]</scope>
    <source>
        <strain evidence="1 2">DSM 43828</strain>
    </source>
</reference>
<dbReference type="PANTHER" id="PTHR10948:SF23">
    <property type="entry name" value="TRANSPOSASE INSI FOR INSERTION SEQUENCE ELEMENT IS30A-RELATED"/>
    <property type="match status" value="1"/>
</dbReference>
<dbReference type="GO" id="GO:0005829">
    <property type="term" value="C:cytosol"/>
    <property type="evidence" value="ECO:0007669"/>
    <property type="project" value="TreeGrafter"/>
</dbReference>